<protein>
    <recommendedName>
        <fullName evidence="4">Ig-like domain-containing protein</fullName>
    </recommendedName>
</protein>
<dbReference type="PROSITE" id="PS50835">
    <property type="entry name" value="IG_LIKE"/>
    <property type="match status" value="1"/>
</dbReference>
<evidence type="ECO:0000313" key="6">
    <source>
        <dbReference type="Proteomes" id="UP000002281"/>
    </source>
</evidence>
<proteinExistence type="predicted"/>
<reference evidence="5" key="3">
    <citation type="submission" date="2025-09" db="UniProtKB">
        <authorList>
            <consortium name="Ensembl"/>
        </authorList>
    </citation>
    <scope>IDENTIFICATION</scope>
    <source>
        <strain evidence="5">Thoroughbred</strain>
    </source>
</reference>
<dbReference type="InParanoid" id="F6ZX94"/>
<dbReference type="InterPro" id="IPR036179">
    <property type="entry name" value="Ig-like_dom_sf"/>
</dbReference>
<dbReference type="InterPro" id="IPR013106">
    <property type="entry name" value="Ig_V-set"/>
</dbReference>
<dbReference type="PANTHER" id="PTHR23268:SF11">
    <property type="entry name" value="T CELL RECEPTOR BETA VARIABLE 20-1"/>
    <property type="match status" value="1"/>
</dbReference>
<reference evidence="5 6" key="1">
    <citation type="journal article" date="2009" name="Science">
        <title>Genome sequence, comparative analysis, and population genetics of the domestic horse.</title>
        <authorList>
            <consortium name="Broad Institute Genome Sequencing Platform"/>
            <consortium name="Broad Institute Whole Genome Assembly Team"/>
            <person name="Wade C.M."/>
            <person name="Giulotto E."/>
            <person name="Sigurdsson S."/>
            <person name="Zoli M."/>
            <person name="Gnerre S."/>
            <person name="Imsland F."/>
            <person name="Lear T.L."/>
            <person name="Adelson D.L."/>
            <person name="Bailey E."/>
            <person name="Bellone R.R."/>
            <person name="Bloecker H."/>
            <person name="Distl O."/>
            <person name="Edgar R.C."/>
            <person name="Garber M."/>
            <person name="Leeb T."/>
            <person name="Mauceli E."/>
            <person name="MacLeod J.N."/>
            <person name="Penedo M.C.T."/>
            <person name="Raison J.M."/>
            <person name="Sharpe T."/>
            <person name="Vogel J."/>
            <person name="Andersson L."/>
            <person name="Antczak D.F."/>
            <person name="Biagi T."/>
            <person name="Binns M.M."/>
            <person name="Chowdhary B.P."/>
            <person name="Coleman S.J."/>
            <person name="Della Valle G."/>
            <person name="Fryc S."/>
            <person name="Guerin G."/>
            <person name="Hasegawa T."/>
            <person name="Hill E.W."/>
            <person name="Jurka J."/>
            <person name="Kiialainen A."/>
            <person name="Lindgren G."/>
            <person name="Liu J."/>
            <person name="Magnani E."/>
            <person name="Mickelson J.R."/>
            <person name="Murray J."/>
            <person name="Nergadze S.G."/>
            <person name="Onofrio R."/>
            <person name="Pedroni S."/>
            <person name="Piras M.F."/>
            <person name="Raudsepp T."/>
            <person name="Rocchi M."/>
            <person name="Roeed K.H."/>
            <person name="Ryder O.A."/>
            <person name="Searle S."/>
            <person name="Skow L."/>
            <person name="Swinburne J.E."/>
            <person name="Syvaenen A.C."/>
            <person name="Tozaki T."/>
            <person name="Valberg S.J."/>
            <person name="Vaudin M."/>
            <person name="White J.R."/>
            <person name="Zody M.C."/>
            <person name="Lander E.S."/>
            <person name="Lindblad-Toh K."/>
        </authorList>
    </citation>
    <scope>NUCLEOTIDE SEQUENCE [LARGE SCALE GENOMIC DNA]</scope>
    <source>
        <strain evidence="5 6">Thoroughbred</strain>
    </source>
</reference>
<dbReference type="SUPFAM" id="SSF48726">
    <property type="entry name" value="Immunoglobulin"/>
    <property type="match status" value="1"/>
</dbReference>
<dbReference type="AlphaFoldDB" id="F6ZX94"/>
<dbReference type="Pfam" id="PF07686">
    <property type="entry name" value="V-set"/>
    <property type="match status" value="1"/>
</dbReference>
<dbReference type="InterPro" id="IPR050413">
    <property type="entry name" value="TCR_beta_variable"/>
</dbReference>
<organism evidence="5 6">
    <name type="scientific">Equus caballus</name>
    <name type="common">Horse</name>
    <dbReference type="NCBI Taxonomy" id="9796"/>
    <lineage>
        <taxon>Eukaryota</taxon>
        <taxon>Metazoa</taxon>
        <taxon>Chordata</taxon>
        <taxon>Craniata</taxon>
        <taxon>Vertebrata</taxon>
        <taxon>Euteleostomi</taxon>
        <taxon>Mammalia</taxon>
        <taxon>Eutheria</taxon>
        <taxon>Laurasiatheria</taxon>
        <taxon>Perissodactyla</taxon>
        <taxon>Equidae</taxon>
        <taxon>Equus</taxon>
    </lineage>
</organism>
<dbReference type="Gene3D" id="2.60.40.10">
    <property type="entry name" value="Immunoglobulins"/>
    <property type="match status" value="1"/>
</dbReference>
<keyword evidence="1" id="KW-0732">Signal</keyword>
<dbReference type="Proteomes" id="UP000002281">
    <property type="component" value="Chromosome 4"/>
</dbReference>
<dbReference type="Bgee" id="ENSECAG00000014315">
    <property type="expression patterns" value="Expressed in leukocyte and 17 other cell types or tissues"/>
</dbReference>
<dbReference type="Ensembl" id="ENSECAT00000014914.3">
    <property type="protein sequence ID" value="ENSECAP00000011944.3"/>
    <property type="gene ID" value="ENSECAG00000014315.3"/>
</dbReference>
<dbReference type="InterPro" id="IPR013783">
    <property type="entry name" value="Ig-like_fold"/>
</dbReference>
<dbReference type="GO" id="GO:0002376">
    <property type="term" value="P:immune system process"/>
    <property type="evidence" value="ECO:0007669"/>
    <property type="project" value="UniProtKB-KW"/>
</dbReference>
<sequence length="193" mass="21283">MSEVVTRDCGLFLWIRMRGDIHALWEGSGLGVLVSQHPSRAICKNGSSVEMECRTVDLEAQTVCWYHQLPNQGITLIATSIQGSDPTYEQGFPKVKFPISHPNLTLSTLTILSAHPANSGLYFCGASDTVLGRDQRLKHKPLQQPPLPHPNKAVTPCRRRSGERKTTASLIETSVSRGVCVLKEREYLSVDCG</sequence>
<name>F6ZX94_HORSE</name>
<dbReference type="STRING" id="9796.ENSECAP00000011944"/>
<dbReference type="PANTHER" id="PTHR23268">
    <property type="entry name" value="T-CELL RECEPTOR BETA CHAIN"/>
    <property type="match status" value="1"/>
</dbReference>
<keyword evidence="6" id="KW-1185">Reference proteome</keyword>
<dbReference type="PaxDb" id="9796-ENSECAP00000011944"/>
<evidence type="ECO:0000256" key="3">
    <source>
        <dbReference type="SAM" id="MobiDB-lite"/>
    </source>
</evidence>
<feature type="domain" description="Ig-like" evidence="4">
    <location>
        <begin position="46"/>
        <end position="143"/>
    </location>
</feature>
<dbReference type="FunCoup" id="F6ZX94">
    <property type="interactions" value="57"/>
</dbReference>
<accession>F6ZX94</accession>
<dbReference type="GeneTree" id="ENSGT00530000064313"/>
<dbReference type="HOGENOM" id="CLU_077975_4_2_1"/>
<dbReference type="GO" id="GO:0005886">
    <property type="term" value="C:plasma membrane"/>
    <property type="evidence" value="ECO:0000318"/>
    <property type="project" value="GO_Central"/>
</dbReference>
<keyword evidence="2" id="KW-0391">Immunity</keyword>
<dbReference type="GO" id="GO:0007166">
    <property type="term" value="P:cell surface receptor signaling pathway"/>
    <property type="evidence" value="ECO:0000318"/>
    <property type="project" value="GO_Central"/>
</dbReference>
<evidence type="ECO:0000256" key="1">
    <source>
        <dbReference type="ARBA" id="ARBA00022729"/>
    </source>
</evidence>
<reference evidence="5" key="2">
    <citation type="submission" date="2025-08" db="UniProtKB">
        <authorList>
            <consortium name="Ensembl"/>
        </authorList>
    </citation>
    <scope>IDENTIFICATION</scope>
    <source>
        <strain evidence="5">Thoroughbred</strain>
    </source>
</reference>
<evidence type="ECO:0000256" key="2">
    <source>
        <dbReference type="ARBA" id="ARBA00022859"/>
    </source>
</evidence>
<evidence type="ECO:0000313" key="5">
    <source>
        <dbReference type="Ensembl" id="ENSECAP00000011944.3"/>
    </source>
</evidence>
<feature type="region of interest" description="Disordered" evidence="3">
    <location>
        <begin position="140"/>
        <end position="165"/>
    </location>
</feature>
<evidence type="ECO:0000259" key="4">
    <source>
        <dbReference type="PROSITE" id="PS50835"/>
    </source>
</evidence>
<dbReference type="InterPro" id="IPR007110">
    <property type="entry name" value="Ig-like_dom"/>
</dbReference>